<sequence length="392" mass="41679">MPLPLAVCRGAAPAARSAACSAAVAVGTALTPARRSLTTTPAAIKAARGIPLPRIKRVLEPPQPWIERLAAQREANASATDAAHLDVPENVAPAFYHGYVAQLRALGRGDGDAPALRTLMTQLHTHAEAALFAVLLREWHRAARPWSRVDSAILTEQLADVQPHLADALVAMWQDKYTHHLHVEGSRLEQFLTAQVADILDRAAQPTAPGTEDDAPDAAAEHVYGLYRTYALFLYYDVAPTAAVYDALIVGAAGSRWSGGRVLAERTLAEMRSLGLTPSAAALAHLAYARYLDFHRGDATGPATLPAPLDVDGTQPIPTAPLLVKGVAAATRETALQAVQEIESRHGIALPALDTLLRHDTHLAADAAASHGPALAIERELQGSSAWLNHHL</sequence>
<reference evidence="2" key="1">
    <citation type="journal article" date="2018" name="Nat. Microbiol.">
        <title>Leveraging single-cell genomics to expand the fungal tree of life.</title>
        <authorList>
            <person name="Ahrendt S.R."/>
            <person name="Quandt C.A."/>
            <person name="Ciobanu D."/>
            <person name="Clum A."/>
            <person name="Salamov A."/>
            <person name="Andreopoulos B."/>
            <person name="Cheng J.F."/>
            <person name="Woyke T."/>
            <person name="Pelin A."/>
            <person name="Henrissat B."/>
            <person name="Reynolds N.K."/>
            <person name="Benny G.L."/>
            <person name="Smith M.E."/>
            <person name="James T.Y."/>
            <person name="Grigoriev I.V."/>
        </authorList>
    </citation>
    <scope>NUCLEOTIDE SEQUENCE [LARGE SCALE GENOMIC DNA]</scope>
    <source>
        <strain evidence="2">ATCC 52028</strain>
    </source>
</reference>
<organism evidence="1 2">
    <name type="scientific">Caulochytrium protostelioides</name>
    <dbReference type="NCBI Taxonomy" id="1555241"/>
    <lineage>
        <taxon>Eukaryota</taxon>
        <taxon>Fungi</taxon>
        <taxon>Fungi incertae sedis</taxon>
        <taxon>Chytridiomycota</taxon>
        <taxon>Chytridiomycota incertae sedis</taxon>
        <taxon>Chytridiomycetes</taxon>
        <taxon>Caulochytriales</taxon>
        <taxon>Caulochytriaceae</taxon>
        <taxon>Caulochytrium</taxon>
    </lineage>
</organism>
<accession>A0A4P9XCX3</accession>
<dbReference type="OrthoDB" id="2123547at2759"/>
<evidence type="ECO:0000313" key="1">
    <source>
        <dbReference type="EMBL" id="RKP03292.1"/>
    </source>
</evidence>
<dbReference type="EMBL" id="ML014125">
    <property type="protein sequence ID" value="RKP03292.1"/>
    <property type="molecule type" value="Genomic_DNA"/>
</dbReference>
<proteinExistence type="predicted"/>
<keyword evidence="2" id="KW-1185">Reference proteome</keyword>
<dbReference type="AlphaFoldDB" id="A0A4P9XCX3"/>
<gene>
    <name evidence="1" type="ORF">CXG81DRAFT_17145</name>
</gene>
<evidence type="ECO:0000313" key="2">
    <source>
        <dbReference type="Proteomes" id="UP000274922"/>
    </source>
</evidence>
<name>A0A4P9XCX3_9FUNG</name>
<dbReference type="Proteomes" id="UP000274922">
    <property type="component" value="Unassembled WGS sequence"/>
</dbReference>
<protein>
    <submittedName>
        <fullName evidence="1">Uncharacterized protein</fullName>
    </submittedName>
</protein>